<dbReference type="WBParaSite" id="nRc.2.0.1.t32361-RA">
    <property type="protein sequence ID" value="nRc.2.0.1.t32361-RA"/>
    <property type="gene ID" value="nRc.2.0.1.g32361"/>
</dbReference>
<name>A0A915K0P4_ROMCU</name>
<evidence type="ECO:0000313" key="2">
    <source>
        <dbReference type="WBParaSite" id="nRc.2.0.1.t32361-RA"/>
    </source>
</evidence>
<keyword evidence="1" id="KW-1185">Reference proteome</keyword>
<sequence length="97" mass="11051">MIGCTCTEIRLVTAAVNKCVPIHLENKHFRNPFNFTYAHCVLGNKVETFADPFPTTITLTPLNNTNFAISLPDCQQYHFKFEKTPCSDRFDCIGIQH</sequence>
<reference evidence="2" key="1">
    <citation type="submission" date="2022-11" db="UniProtKB">
        <authorList>
            <consortium name="WormBaseParasite"/>
        </authorList>
    </citation>
    <scope>IDENTIFICATION</scope>
</reference>
<protein>
    <submittedName>
        <fullName evidence="2">Uncharacterized protein</fullName>
    </submittedName>
</protein>
<organism evidence="1 2">
    <name type="scientific">Romanomermis culicivorax</name>
    <name type="common">Nematode worm</name>
    <dbReference type="NCBI Taxonomy" id="13658"/>
    <lineage>
        <taxon>Eukaryota</taxon>
        <taxon>Metazoa</taxon>
        <taxon>Ecdysozoa</taxon>
        <taxon>Nematoda</taxon>
        <taxon>Enoplea</taxon>
        <taxon>Dorylaimia</taxon>
        <taxon>Mermithida</taxon>
        <taxon>Mermithoidea</taxon>
        <taxon>Mermithidae</taxon>
        <taxon>Romanomermis</taxon>
    </lineage>
</organism>
<proteinExistence type="predicted"/>
<dbReference type="Proteomes" id="UP000887565">
    <property type="component" value="Unplaced"/>
</dbReference>
<evidence type="ECO:0000313" key="1">
    <source>
        <dbReference type="Proteomes" id="UP000887565"/>
    </source>
</evidence>
<accession>A0A915K0P4</accession>
<dbReference type="AlphaFoldDB" id="A0A915K0P4"/>